<dbReference type="InterPro" id="IPR005708">
    <property type="entry name" value="Homogentis_dOase"/>
</dbReference>
<dbReference type="EC" id="1.13.11.5" evidence="4"/>
<keyword evidence="9 13" id="KW-0408">Iron</keyword>
<dbReference type="InterPro" id="IPR033932">
    <property type="entry name" value="YtcJ-like"/>
</dbReference>
<feature type="binding site" evidence="13">
    <location>
        <position position="356"/>
    </location>
    <ligand>
        <name>homogentisate</name>
        <dbReference type="ChEBI" id="CHEBI:16169"/>
    </ligand>
</feature>
<dbReference type="InterPro" id="IPR032466">
    <property type="entry name" value="Metal_Hydrolase"/>
</dbReference>
<feature type="binding site" evidence="13">
    <location>
        <position position="378"/>
    </location>
    <ligand>
        <name>homogentisate</name>
        <dbReference type="ChEBI" id="CHEBI:16169"/>
    </ligand>
</feature>
<dbReference type="GO" id="GO:0000981">
    <property type="term" value="F:DNA-binding transcription factor activity, RNA polymerase II-specific"/>
    <property type="evidence" value="ECO:0007669"/>
    <property type="project" value="InterPro"/>
</dbReference>
<keyword evidence="6" id="KW-0828">Tyrosine catabolism</keyword>
<evidence type="ECO:0000313" key="16">
    <source>
        <dbReference type="Proteomes" id="UP000782241"/>
    </source>
</evidence>
<evidence type="ECO:0000256" key="3">
    <source>
        <dbReference type="ARBA" id="ARBA00007757"/>
    </source>
</evidence>
<accession>A0A9P7KTF6</accession>
<dbReference type="InterPro" id="IPR021858">
    <property type="entry name" value="Fun_TF"/>
</dbReference>
<dbReference type="GO" id="GO:0006559">
    <property type="term" value="P:L-phenylalanine catabolic process"/>
    <property type="evidence" value="ECO:0007669"/>
    <property type="project" value="UniProtKB-KW"/>
</dbReference>
<feature type="domain" description="Zn(2)-C6 fungal-type" evidence="14">
    <location>
        <begin position="970"/>
        <end position="998"/>
    </location>
</feature>
<evidence type="ECO:0000259" key="14">
    <source>
        <dbReference type="PROSITE" id="PS50048"/>
    </source>
</evidence>
<evidence type="ECO:0000256" key="13">
    <source>
        <dbReference type="PIRSR" id="PIRSR605708-2"/>
    </source>
</evidence>
<organism evidence="15 16">
    <name type="scientific">Fusarium avenaceum</name>
    <dbReference type="NCBI Taxonomy" id="40199"/>
    <lineage>
        <taxon>Eukaryota</taxon>
        <taxon>Fungi</taxon>
        <taxon>Dikarya</taxon>
        <taxon>Ascomycota</taxon>
        <taxon>Pezizomycotina</taxon>
        <taxon>Sordariomycetes</taxon>
        <taxon>Hypocreomycetidae</taxon>
        <taxon>Hypocreales</taxon>
        <taxon>Nectriaceae</taxon>
        <taxon>Fusarium</taxon>
        <taxon>Fusarium tricinctum species complex</taxon>
    </lineage>
</organism>
<protein>
    <recommendedName>
        <fullName evidence="4">homogentisate 1,2-dioxygenase</fullName>
        <ecNumber evidence="4">1.13.11.5</ecNumber>
    </recommendedName>
</protein>
<comment type="cofactor">
    <cofactor evidence="1 13">
        <name>Fe cation</name>
        <dbReference type="ChEBI" id="CHEBI:24875"/>
    </cofactor>
</comment>
<comment type="pathway">
    <text evidence="2">Amino-acid degradation; L-phenylalanine degradation; acetoacetate and fumarate from L-phenylalanine: step 4/6.</text>
</comment>
<dbReference type="InterPro" id="IPR014710">
    <property type="entry name" value="RmlC-like_jellyroll"/>
</dbReference>
<dbReference type="GO" id="GO:0016810">
    <property type="term" value="F:hydrolase activity, acting on carbon-nitrogen (but not peptide) bonds"/>
    <property type="evidence" value="ECO:0007669"/>
    <property type="project" value="InterPro"/>
</dbReference>
<keyword evidence="10" id="KW-0585">Phenylalanine catabolism</keyword>
<comment type="similarity">
    <text evidence="3">Belongs to the homogentisate dioxygenase family.</text>
</comment>
<proteinExistence type="inferred from homology"/>
<dbReference type="Gene3D" id="2.60.120.10">
    <property type="entry name" value="Jelly Rolls"/>
    <property type="match status" value="1"/>
</dbReference>
<sequence>MPVTNFSTPEKYTYLNGFDSYHESEAVKGALPIGANSPQKPPYGLYAEKLSGTAFTAPRHENRQSWLYRILPSASHSTYQPFSDPSEPILKAKLNYVPQQLRWDPFDIDETVDWVRGLKLVSGAGDPTLKTGLGIYIFAAGRDMDEATAMYSSDGEMLVVAQHGALDIQTELGRLLVRPNEIAVIPRGVRYRVTLPAGPVRGYILELYQGHFTLPELGPIGSNCLANARDFQAPIADFEEDTNTTWTILNKYNNELFVAQQGHTPFDVVAWHGNEPAIYPYKYDLGRFSVIGSISFDHPDPSIFTVLTGPSDHPGTAVADFVIFPPRWLVQEDTFRPPWYHRNTMSEFMGLICGQYDAKTGGGFQPAGASLHNVMSAHGPDADAFERASNAELKPVKVGEGSMAFMFESSYMLGITDWGLEKCCAFQETVLSEAMAEMRDEVVTYMDPHIILTNGRFPGEAADAHDCMVVQGSKIAYVGSENDKAVQKAKSQGAQVLDLQNRVVLPGFIDSHVHLLFFGLSQQKLDLGGCKSLEEIRQRISGYAAQNPNLSQILCRGWLQSATGGIALASDIDDLDSRPIFIDANDLHSAWCNTPALKLLPIDEIKATCPDHITLDKNGNPTGLLAERAVTAYIWPFLVQSLSMDEKLQALERAIDAYSAEGYTGIIDMAMDNLAWEALQRLRETKGINLHIAAHWFVPYEADEKLRDARIQEAADMHSKWHRSKSPEFCIVGVKLISDGVVDGCTAALSYPYGESTDLVQPLWPGEDMNRTLAQITKAGMQCAIHAIGDVAVTQAIEAIASTNNPTARHRIEHLEMATPEDARRLGKLGITASVQPVHSDPAILEGYSKLVKPSAWKDAFPYKECLDGHANVAIGTDAPTARHLPFPNLYNATTRKSALEPERKTVTNGKSALTLPQAMKAATYGAAYSRFAETWTGRLVEGLRADLMILPETPGVDGLLDTKVDETNGCTTCKRRHRKCDETKPACLECQKHKLQCDGYAIKLQWDVGVASRGKLTGATLPVLAEGGGKKRRTEEIEIDGSAGAFGQFQATSLHGQGEKINADSPLDVESCTGDKEPQWLQRRSDREKELFELFFQRTVFSFYSTSTDDSFCAELERLALQNEPLYLSLIATCLYNSNPRNPSPLFHDLCDQSLRLFREQLSGYGGTLDSGLINAGTFLCTLHLFQGIPWTNHLNHMMWVYGLFPGAENAHRIADMEYRFCLEAMAIMDIPTFVRGRDTPTLGIWGFLRAGQAATPTGLVDGVESVSGIPRSLLDIIARIGSVSAEEQFAAWPGHEGSVPHCHLWEAFRLAGILLNRRQTRSPATSPTNEVIVCRLVATLDALYETRRRDEYSHILATNSIMYPYTAARLEVSILRERPSWVQGLRRCGDLCDAYRDTPNAIILEEILDSALKTGDNDVDLDKQAQLRGVELSLF</sequence>
<dbReference type="Gene3D" id="3.10.310.70">
    <property type="match status" value="1"/>
</dbReference>
<evidence type="ECO:0000256" key="11">
    <source>
        <dbReference type="ARBA" id="ARBA00023242"/>
    </source>
</evidence>
<dbReference type="CDD" id="cd01300">
    <property type="entry name" value="YtcJ_like"/>
    <property type="match status" value="1"/>
</dbReference>
<evidence type="ECO:0000313" key="15">
    <source>
        <dbReference type="EMBL" id="KAG5660375.1"/>
    </source>
</evidence>
<dbReference type="Pfam" id="PF00172">
    <property type="entry name" value="Zn_clus"/>
    <property type="match status" value="1"/>
</dbReference>
<dbReference type="Gene3D" id="3.20.20.140">
    <property type="entry name" value="Metal-dependent hydrolases"/>
    <property type="match status" value="1"/>
</dbReference>
<evidence type="ECO:0000256" key="10">
    <source>
        <dbReference type="ARBA" id="ARBA00023232"/>
    </source>
</evidence>
<dbReference type="Gene3D" id="4.10.240.10">
    <property type="entry name" value="Zn(2)-C6 fungal-type DNA-binding domain"/>
    <property type="match status" value="1"/>
</dbReference>
<dbReference type="SUPFAM" id="SSF51182">
    <property type="entry name" value="RmlC-like cupins"/>
    <property type="match status" value="1"/>
</dbReference>
<feature type="binding site" evidence="13">
    <location>
        <position position="347"/>
    </location>
    <ligand>
        <name>Fe cation</name>
        <dbReference type="ChEBI" id="CHEBI:24875"/>
    </ligand>
</feature>
<dbReference type="Gene3D" id="2.30.40.10">
    <property type="entry name" value="Urease, subunit C, domain 1"/>
    <property type="match status" value="1"/>
</dbReference>
<dbReference type="GO" id="GO:0006572">
    <property type="term" value="P:L-tyrosine catabolic process"/>
    <property type="evidence" value="ECO:0007669"/>
    <property type="project" value="UniProtKB-KW"/>
</dbReference>
<dbReference type="Proteomes" id="UP000782241">
    <property type="component" value="Unassembled WGS sequence"/>
</dbReference>
<evidence type="ECO:0000256" key="2">
    <source>
        <dbReference type="ARBA" id="ARBA00004704"/>
    </source>
</evidence>
<dbReference type="Pfam" id="PF07969">
    <property type="entry name" value="Amidohydro_3"/>
    <property type="match status" value="1"/>
</dbReference>
<dbReference type="NCBIfam" id="TIGR01015">
    <property type="entry name" value="hmgA"/>
    <property type="match status" value="1"/>
</dbReference>
<evidence type="ECO:0000256" key="6">
    <source>
        <dbReference type="ARBA" id="ARBA00022878"/>
    </source>
</evidence>
<reference evidence="15" key="1">
    <citation type="submission" date="2021-04" db="EMBL/GenBank/DDBJ databases">
        <title>Draft genome of Fusarium avenaceum strain F156N33, isolated from an atmospheric sample in Virginia.</title>
        <authorList>
            <person name="Yang S."/>
            <person name="Vinatzer B.A."/>
            <person name="Coleman J."/>
        </authorList>
    </citation>
    <scope>NUCLEOTIDE SEQUENCE</scope>
    <source>
        <strain evidence="15">F156N33</strain>
    </source>
</reference>
<keyword evidence="7" id="KW-0223">Dioxygenase</keyword>
<dbReference type="PANTHER" id="PTHR11056">
    <property type="entry name" value="HOMOGENTISATE 1,2-DIOXYGENASE"/>
    <property type="match status" value="1"/>
</dbReference>
<dbReference type="InterPro" id="IPR011059">
    <property type="entry name" value="Metal-dep_hydrolase_composite"/>
</dbReference>
<keyword evidence="16" id="KW-1185">Reference proteome</keyword>
<dbReference type="CDD" id="cd07000">
    <property type="entry name" value="cupin_HGO_N"/>
    <property type="match status" value="1"/>
</dbReference>
<keyword evidence="11" id="KW-0539">Nucleus</keyword>
<dbReference type="InterPro" id="IPR046451">
    <property type="entry name" value="HgmA_C"/>
</dbReference>
<dbReference type="SUPFAM" id="SSF51338">
    <property type="entry name" value="Composite domain of metallo-dependent hydrolases"/>
    <property type="match status" value="1"/>
</dbReference>
<dbReference type="InterPro" id="IPR036864">
    <property type="entry name" value="Zn2-C6_fun-type_DNA-bd_sf"/>
</dbReference>
<evidence type="ECO:0000256" key="7">
    <source>
        <dbReference type="ARBA" id="ARBA00022964"/>
    </source>
</evidence>
<dbReference type="InterPro" id="IPR011051">
    <property type="entry name" value="RmlC_Cupin_sf"/>
</dbReference>
<evidence type="ECO:0000256" key="5">
    <source>
        <dbReference type="ARBA" id="ARBA00022723"/>
    </source>
</evidence>
<dbReference type="CDD" id="cd00067">
    <property type="entry name" value="GAL4"/>
    <property type="match status" value="1"/>
</dbReference>
<evidence type="ECO:0000256" key="12">
    <source>
        <dbReference type="PIRSR" id="PIRSR605708-1"/>
    </source>
</evidence>
<keyword evidence="5 13" id="KW-0479">Metal-binding</keyword>
<dbReference type="GO" id="GO:0005737">
    <property type="term" value="C:cytoplasm"/>
    <property type="evidence" value="ECO:0007669"/>
    <property type="project" value="TreeGrafter"/>
</dbReference>
<keyword evidence="8" id="KW-0560">Oxidoreductase</keyword>
<dbReference type="PROSITE" id="PS50048">
    <property type="entry name" value="ZN2_CY6_FUNGAL_2"/>
    <property type="match status" value="1"/>
</dbReference>
<dbReference type="EMBL" id="JAGPUO010000009">
    <property type="protein sequence ID" value="KAG5660375.1"/>
    <property type="molecule type" value="Genomic_DNA"/>
</dbReference>
<dbReference type="Pfam" id="PF11951">
    <property type="entry name" value="Fungal_trans_2"/>
    <property type="match status" value="1"/>
</dbReference>
<dbReference type="FunFam" id="2.60.120.10:FF:000053">
    <property type="entry name" value="Homogentisate 1,2-dioxygenase"/>
    <property type="match status" value="1"/>
</dbReference>
<feature type="active site" description="Proton acceptor" evidence="12">
    <location>
        <position position="298"/>
    </location>
</feature>
<evidence type="ECO:0000256" key="4">
    <source>
        <dbReference type="ARBA" id="ARBA00013127"/>
    </source>
</evidence>
<dbReference type="SUPFAM" id="SSF57701">
    <property type="entry name" value="Zn2/Cys6 DNA-binding domain"/>
    <property type="match status" value="1"/>
</dbReference>
<name>A0A9P7KTF6_9HYPO</name>
<dbReference type="PANTHER" id="PTHR11056:SF0">
    <property type="entry name" value="HOMOGENTISATE 1,2-DIOXYGENASE"/>
    <property type="match status" value="1"/>
</dbReference>
<gene>
    <name evidence="15" type="ORF">KAF25_002981</name>
</gene>
<evidence type="ECO:0000256" key="8">
    <source>
        <dbReference type="ARBA" id="ARBA00023002"/>
    </source>
</evidence>
<evidence type="ECO:0000256" key="1">
    <source>
        <dbReference type="ARBA" id="ARBA00001962"/>
    </source>
</evidence>
<dbReference type="PROSITE" id="PS00463">
    <property type="entry name" value="ZN2_CY6_FUNGAL_1"/>
    <property type="match status" value="1"/>
</dbReference>
<feature type="binding site" evidence="13">
    <location>
        <position position="378"/>
    </location>
    <ligand>
        <name>Fe cation</name>
        <dbReference type="ChEBI" id="CHEBI:24875"/>
    </ligand>
</feature>
<comment type="caution">
    <text evidence="15">The sequence shown here is derived from an EMBL/GenBank/DDBJ whole genome shotgun (WGS) entry which is preliminary data.</text>
</comment>
<dbReference type="InterPro" id="IPR001138">
    <property type="entry name" value="Zn2Cys6_DnaBD"/>
</dbReference>
<dbReference type="Pfam" id="PF04209">
    <property type="entry name" value="HgmA_C"/>
    <property type="match status" value="1"/>
</dbReference>
<dbReference type="InterPro" id="IPR046452">
    <property type="entry name" value="HgmA_N"/>
</dbReference>
<dbReference type="InterPro" id="IPR013108">
    <property type="entry name" value="Amidohydro_3"/>
</dbReference>
<dbReference type="SMART" id="SM00066">
    <property type="entry name" value="GAL4"/>
    <property type="match status" value="1"/>
</dbReference>
<dbReference type="SUPFAM" id="SSF51556">
    <property type="entry name" value="Metallo-dependent hydrolases"/>
    <property type="match status" value="1"/>
</dbReference>
<dbReference type="GO" id="GO:0004411">
    <property type="term" value="F:homogentisate 1,2-dioxygenase activity"/>
    <property type="evidence" value="ECO:0007669"/>
    <property type="project" value="UniProtKB-EC"/>
</dbReference>
<feature type="binding site" evidence="13">
    <location>
        <position position="341"/>
    </location>
    <ligand>
        <name>Fe cation</name>
        <dbReference type="ChEBI" id="CHEBI:24875"/>
    </ligand>
</feature>
<dbReference type="GO" id="GO:0008270">
    <property type="term" value="F:zinc ion binding"/>
    <property type="evidence" value="ECO:0007669"/>
    <property type="project" value="InterPro"/>
</dbReference>
<evidence type="ECO:0000256" key="9">
    <source>
        <dbReference type="ARBA" id="ARBA00023004"/>
    </source>
</evidence>
<dbReference type="Pfam" id="PF20510">
    <property type="entry name" value="HgmA_N"/>
    <property type="match status" value="1"/>
</dbReference>